<proteinExistence type="predicted"/>
<evidence type="ECO:0000313" key="2">
    <source>
        <dbReference type="EMBL" id="TCP23054.1"/>
    </source>
</evidence>
<sequence>MKALTTVAIALLVGAAPVHADGDWIRPVTHAATQEECGACHMAYPAGFLPARSWSAIMGDLENHFGENAQLDEATRAEIEAYLVSNASKGFRLSVFSTPPIKISELRWFKHEHSHEVSSAMMRKAKSFSNCAACHRGAEQGYFDDD</sequence>
<evidence type="ECO:0000256" key="1">
    <source>
        <dbReference type="SAM" id="SignalP"/>
    </source>
</evidence>
<dbReference type="OrthoDB" id="5296814at2"/>
<protein>
    <submittedName>
        <fullName evidence="2">Diheme cytochrome c</fullName>
    </submittedName>
</protein>
<dbReference type="Pfam" id="PF09626">
    <property type="entry name" value="DHC"/>
    <property type="match status" value="1"/>
</dbReference>
<keyword evidence="3" id="KW-1185">Reference proteome</keyword>
<dbReference type="Proteomes" id="UP000295733">
    <property type="component" value="Unassembled WGS sequence"/>
</dbReference>
<comment type="caution">
    <text evidence="2">The sequence shown here is derived from an EMBL/GenBank/DDBJ whole genome shotgun (WGS) entry which is preliminary data.</text>
</comment>
<keyword evidence="1" id="KW-0732">Signal</keyword>
<gene>
    <name evidence="2" type="ORF">EV656_10422</name>
</gene>
<feature type="chain" id="PRO_5020746406" evidence="1">
    <location>
        <begin position="21"/>
        <end position="146"/>
    </location>
</feature>
<dbReference type="InterPro" id="IPR018588">
    <property type="entry name" value="Dihaem_cytochrome-c"/>
</dbReference>
<dbReference type="EMBL" id="SLXL01000004">
    <property type="protein sequence ID" value="TCP23054.1"/>
    <property type="molecule type" value="Genomic_DNA"/>
</dbReference>
<organism evidence="2 3">
    <name type="scientific">Rhodovulum adriaticum</name>
    <name type="common">Rhodopseudomonas adriatica</name>
    <dbReference type="NCBI Taxonomy" id="35804"/>
    <lineage>
        <taxon>Bacteria</taxon>
        <taxon>Pseudomonadati</taxon>
        <taxon>Pseudomonadota</taxon>
        <taxon>Alphaproteobacteria</taxon>
        <taxon>Rhodobacterales</taxon>
        <taxon>Paracoccaceae</taxon>
        <taxon>Rhodovulum</taxon>
    </lineage>
</organism>
<evidence type="ECO:0000313" key="3">
    <source>
        <dbReference type="Proteomes" id="UP000295733"/>
    </source>
</evidence>
<name>A0A4R2NP24_RHOAD</name>
<accession>A0A4R2NP24</accession>
<dbReference type="RefSeq" id="WP_132601868.1">
    <property type="nucleotide sequence ID" value="NZ_NRRP01000002.1"/>
</dbReference>
<feature type="signal peptide" evidence="1">
    <location>
        <begin position="1"/>
        <end position="20"/>
    </location>
</feature>
<dbReference type="AlphaFoldDB" id="A0A4R2NP24"/>
<reference evidence="2 3" key="1">
    <citation type="submission" date="2019-03" db="EMBL/GenBank/DDBJ databases">
        <title>Genomic Encyclopedia of Type Strains, Phase IV (KMG-IV): sequencing the most valuable type-strain genomes for metagenomic binning, comparative biology and taxonomic classification.</title>
        <authorList>
            <person name="Goeker M."/>
        </authorList>
    </citation>
    <scope>NUCLEOTIDE SEQUENCE [LARGE SCALE GENOMIC DNA]</scope>
    <source>
        <strain evidence="2 3">DSM 2781</strain>
    </source>
</reference>